<sequence length="135" mass="15136">IADTAEYTTVTTTRSVDPEFRATVLHQHESECPISGVDQPALLDVAHVRPWAEYPTYRGDIRNVLPLSKTHHAAFDNAVFTIDRDFRLRVNPEFDTDSALLQRTILDKTGEQLPLSASDIDPAHLAARNDEVGWI</sequence>
<dbReference type="Pfam" id="PF13391">
    <property type="entry name" value="HNH_2"/>
    <property type="match status" value="1"/>
</dbReference>
<feature type="non-terminal residue" evidence="2">
    <location>
        <position position="1"/>
    </location>
</feature>
<gene>
    <name evidence="2" type="ORF">J07HQW1_01827</name>
</gene>
<evidence type="ECO:0000313" key="3">
    <source>
        <dbReference type="Proteomes" id="UP000030649"/>
    </source>
</evidence>
<dbReference type="Proteomes" id="UP000030649">
    <property type="component" value="Unassembled WGS sequence"/>
</dbReference>
<dbReference type="HOGENOM" id="CLU_1879656_0_0_2"/>
<dbReference type="InterPro" id="IPR003615">
    <property type="entry name" value="HNH_nuc"/>
</dbReference>
<name>U1N5T6_9EURY</name>
<accession>U1N5T6</accession>
<evidence type="ECO:0000313" key="2">
    <source>
        <dbReference type="EMBL" id="ERG91793.1"/>
    </source>
</evidence>
<evidence type="ECO:0000259" key="1">
    <source>
        <dbReference type="Pfam" id="PF13391"/>
    </source>
</evidence>
<dbReference type="EMBL" id="KE356560">
    <property type="protein sequence ID" value="ERG91793.1"/>
    <property type="molecule type" value="Genomic_DNA"/>
</dbReference>
<organism evidence="2 3">
    <name type="scientific">Haloquadratum walsbyi J07HQW1</name>
    <dbReference type="NCBI Taxonomy" id="1238424"/>
    <lineage>
        <taxon>Archaea</taxon>
        <taxon>Methanobacteriati</taxon>
        <taxon>Methanobacteriota</taxon>
        <taxon>Stenosarchaea group</taxon>
        <taxon>Halobacteria</taxon>
        <taxon>Halobacteriales</taxon>
        <taxon>Haloferacaceae</taxon>
        <taxon>Haloquadratum</taxon>
    </lineage>
</organism>
<protein>
    <recommendedName>
        <fullName evidence="1">HNH nuclease domain-containing protein</fullName>
    </recommendedName>
</protein>
<reference evidence="2 3" key="1">
    <citation type="journal article" date="2013" name="PLoS ONE">
        <title>Assembly-driven community genomics of a hypersaline microbial ecosystem.</title>
        <authorList>
            <person name="Podell S."/>
            <person name="Ugalde J.A."/>
            <person name="Narasingarao P."/>
            <person name="Banfield J.F."/>
            <person name="Heidelberg K.B."/>
            <person name="Allen E.E."/>
        </authorList>
    </citation>
    <scope>NUCLEOTIDE SEQUENCE [LARGE SCALE GENOMIC DNA]</scope>
    <source>
        <strain evidence="3">J07HQW1</strain>
    </source>
</reference>
<feature type="domain" description="HNH nuclease" evidence="1">
    <location>
        <begin position="32"/>
        <end position="83"/>
    </location>
</feature>
<proteinExistence type="predicted"/>
<dbReference type="AlphaFoldDB" id="U1N5T6"/>